<dbReference type="SUPFAM" id="SSF81321">
    <property type="entry name" value="Family A G protein-coupled receptor-like"/>
    <property type="match status" value="1"/>
</dbReference>
<protein>
    <recommendedName>
        <fullName evidence="10">G-protein coupled receptors family 1 profile domain-containing protein</fullName>
    </recommendedName>
</protein>
<evidence type="ECO:0000256" key="5">
    <source>
        <dbReference type="ARBA" id="ARBA00023040"/>
    </source>
</evidence>
<keyword evidence="5" id="KW-0297">G-protein coupled receptor</keyword>
<dbReference type="CDD" id="cd00637">
    <property type="entry name" value="7tm_classA_rhodopsin-like"/>
    <property type="match status" value="1"/>
</dbReference>
<evidence type="ECO:0000256" key="4">
    <source>
        <dbReference type="ARBA" id="ARBA00022989"/>
    </source>
</evidence>
<sequence>MRQITEYKRRTYAKYEKKEKSPRLHSYIIIQELKMMNEVSVDRNPFLRIHTMALTTNTSNISETNATDIKSPYPASVVVPMSVILTVVIIVAFTGNGMVILTVIRHARMRTRTNMFITNLAVSDMLTALFDMPISLITLIKGDWILGDQTGFWCQFNGFTMALFLITSIHTLMCISIHKYINMTRPFSRFMTKRRILIMIICTWLWSFIYGISAVLGWNESVFKPGATQCGPSYPNDTIKKTHSLVNTSVNFFYLSLFYLFVITKQIQCHMVRMLNTSNMNYRNTVMQQKKIAVTLFLIMACFMFSFLPYVGYSCAAAFYREDSKDQIPRILNPVAYWFIYVNCAWNPILYAIRSSAFRQGYKEIMCGKSFNYFTAANTQSLPSHITHL</sequence>
<evidence type="ECO:0000256" key="9">
    <source>
        <dbReference type="SAM" id="Phobius"/>
    </source>
</evidence>
<keyword evidence="3 9" id="KW-0812">Transmembrane</keyword>
<keyword evidence="12" id="KW-1185">Reference proteome</keyword>
<feature type="transmembrane region" description="Helical" evidence="9">
    <location>
        <begin position="116"/>
        <end position="140"/>
    </location>
</feature>
<dbReference type="PhylomeDB" id="T1IVP4"/>
<dbReference type="Proteomes" id="UP000014500">
    <property type="component" value="Unassembled WGS sequence"/>
</dbReference>
<keyword evidence="8" id="KW-0807">Transducer</keyword>
<proteinExistence type="inferred from homology"/>
<evidence type="ECO:0000256" key="2">
    <source>
        <dbReference type="ARBA" id="ARBA00010663"/>
    </source>
</evidence>
<evidence type="ECO:0000256" key="1">
    <source>
        <dbReference type="ARBA" id="ARBA00004141"/>
    </source>
</evidence>
<evidence type="ECO:0000256" key="6">
    <source>
        <dbReference type="ARBA" id="ARBA00023136"/>
    </source>
</evidence>
<evidence type="ECO:0000256" key="3">
    <source>
        <dbReference type="ARBA" id="ARBA00022692"/>
    </source>
</evidence>
<organism evidence="11 12">
    <name type="scientific">Strigamia maritima</name>
    <name type="common">European centipede</name>
    <name type="synonym">Geophilus maritimus</name>
    <dbReference type="NCBI Taxonomy" id="126957"/>
    <lineage>
        <taxon>Eukaryota</taxon>
        <taxon>Metazoa</taxon>
        <taxon>Ecdysozoa</taxon>
        <taxon>Arthropoda</taxon>
        <taxon>Myriapoda</taxon>
        <taxon>Chilopoda</taxon>
        <taxon>Pleurostigmophora</taxon>
        <taxon>Geophilomorpha</taxon>
        <taxon>Linotaeniidae</taxon>
        <taxon>Strigamia</taxon>
    </lineage>
</organism>
<dbReference type="Gene3D" id="1.20.1070.10">
    <property type="entry name" value="Rhodopsin 7-helix transmembrane proteins"/>
    <property type="match status" value="1"/>
</dbReference>
<dbReference type="PANTHER" id="PTHR45695:SF9">
    <property type="entry name" value="LEUCOKININ RECEPTOR"/>
    <property type="match status" value="1"/>
</dbReference>
<dbReference type="GO" id="GO:0005886">
    <property type="term" value="C:plasma membrane"/>
    <property type="evidence" value="ECO:0007669"/>
    <property type="project" value="TreeGrafter"/>
</dbReference>
<dbReference type="Pfam" id="PF00001">
    <property type="entry name" value="7tm_1"/>
    <property type="match status" value="1"/>
</dbReference>
<evidence type="ECO:0000256" key="8">
    <source>
        <dbReference type="ARBA" id="ARBA00023224"/>
    </source>
</evidence>
<reference evidence="11" key="2">
    <citation type="submission" date="2015-02" db="UniProtKB">
        <authorList>
            <consortium name="EnsemblMetazoa"/>
        </authorList>
    </citation>
    <scope>IDENTIFICATION</scope>
</reference>
<keyword evidence="4 9" id="KW-1133">Transmembrane helix</keyword>
<feature type="transmembrane region" description="Helical" evidence="9">
    <location>
        <begin position="335"/>
        <end position="353"/>
    </location>
</feature>
<dbReference type="PRINTS" id="PR00237">
    <property type="entry name" value="GPCRRHODOPSN"/>
</dbReference>
<evidence type="ECO:0000313" key="11">
    <source>
        <dbReference type="EnsemblMetazoa" id="SMAR005245-PA"/>
    </source>
</evidence>
<dbReference type="EnsemblMetazoa" id="SMAR005245-RA">
    <property type="protein sequence ID" value="SMAR005245-PA"/>
    <property type="gene ID" value="SMAR005245"/>
</dbReference>
<dbReference type="PANTHER" id="PTHR45695">
    <property type="entry name" value="LEUCOKININ RECEPTOR-RELATED"/>
    <property type="match status" value="1"/>
</dbReference>
<feature type="transmembrane region" description="Helical" evidence="9">
    <location>
        <begin position="81"/>
        <end position="104"/>
    </location>
</feature>
<dbReference type="OMA" id="VIRHARM"/>
<evidence type="ECO:0000313" key="12">
    <source>
        <dbReference type="Proteomes" id="UP000014500"/>
    </source>
</evidence>
<feature type="transmembrane region" description="Helical" evidence="9">
    <location>
        <begin position="152"/>
        <end position="175"/>
    </location>
</feature>
<comment type="similarity">
    <text evidence="2">Belongs to the G-protein coupled receptor 1 family.</text>
</comment>
<dbReference type="SMART" id="SM01381">
    <property type="entry name" value="7TM_GPCR_Srsx"/>
    <property type="match status" value="1"/>
</dbReference>
<keyword evidence="6 9" id="KW-0472">Membrane</keyword>
<reference evidence="12" key="1">
    <citation type="submission" date="2011-05" db="EMBL/GenBank/DDBJ databases">
        <authorList>
            <person name="Richards S.R."/>
            <person name="Qu J."/>
            <person name="Jiang H."/>
            <person name="Jhangiani S.N."/>
            <person name="Agravi P."/>
            <person name="Goodspeed R."/>
            <person name="Gross S."/>
            <person name="Mandapat C."/>
            <person name="Jackson L."/>
            <person name="Mathew T."/>
            <person name="Pu L."/>
            <person name="Thornton R."/>
            <person name="Saada N."/>
            <person name="Wilczek-Boney K.B."/>
            <person name="Lee S."/>
            <person name="Kovar C."/>
            <person name="Wu Y."/>
            <person name="Scherer S.E."/>
            <person name="Worley K.C."/>
            <person name="Muzny D.M."/>
            <person name="Gibbs R."/>
        </authorList>
    </citation>
    <scope>NUCLEOTIDE SEQUENCE</scope>
    <source>
        <strain evidence="12">Brora</strain>
    </source>
</reference>
<feature type="transmembrane region" description="Helical" evidence="9">
    <location>
        <begin position="196"/>
        <end position="218"/>
    </location>
</feature>
<dbReference type="InterPro" id="IPR017452">
    <property type="entry name" value="GPCR_Rhodpsn_7TM"/>
</dbReference>
<dbReference type="InterPro" id="IPR000276">
    <property type="entry name" value="GPCR_Rhodpsn"/>
</dbReference>
<evidence type="ECO:0000256" key="7">
    <source>
        <dbReference type="ARBA" id="ARBA00023170"/>
    </source>
</evidence>
<feature type="transmembrane region" description="Helical" evidence="9">
    <location>
        <begin position="252"/>
        <end position="272"/>
    </location>
</feature>
<name>T1IVP4_STRMM</name>
<dbReference type="GO" id="GO:0004930">
    <property type="term" value="F:G protein-coupled receptor activity"/>
    <property type="evidence" value="ECO:0007669"/>
    <property type="project" value="UniProtKB-KW"/>
</dbReference>
<dbReference type="HOGENOM" id="CLU_009579_3_3_1"/>
<feature type="transmembrane region" description="Helical" evidence="9">
    <location>
        <begin position="293"/>
        <end position="320"/>
    </location>
</feature>
<evidence type="ECO:0000259" key="10">
    <source>
        <dbReference type="PROSITE" id="PS50262"/>
    </source>
</evidence>
<comment type="subcellular location">
    <subcellularLocation>
        <location evidence="1">Membrane</location>
        <topology evidence="1">Multi-pass membrane protein</topology>
    </subcellularLocation>
</comment>
<dbReference type="AlphaFoldDB" id="T1IVP4"/>
<dbReference type="PROSITE" id="PS50262">
    <property type="entry name" value="G_PROTEIN_RECEP_F1_2"/>
    <property type="match status" value="1"/>
</dbReference>
<keyword evidence="7" id="KW-0675">Receptor</keyword>
<dbReference type="STRING" id="126957.T1IVP4"/>
<accession>T1IVP4</accession>
<dbReference type="EMBL" id="JH431589">
    <property type="status" value="NOT_ANNOTATED_CDS"/>
    <property type="molecule type" value="Genomic_DNA"/>
</dbReference>
<feature type="domain" description="G-protein coupled receptors family 1 profile" evidence="10">
    <location>
        <begin position="95"/>
        <end position="351"/>
    </location>
</feature>
<dbReference type="eggNOG" id="KOG3656">
    <property type="taxonomic scope" value="Eukaryota"/>
</dbReference>